<feature type="region of interest" description="Disordered" evidence="1">
    <location>
        <begin position="44"/>
        <end position="72"/>
    </location>
</feature>
<protein>
    <submittedName>
        <fullName evidence="2">Uncharacterized protein</fullName>
    </submittedName>
</protein>
<dbReference type="Proteomes" id="UP000886595">
    <property type="component" value="Unassembled WGS sequence"/>
</dbReference>
<dbReference type="AlphaFoldDB" id="A0A8X7Q545"/>
<sequence length="72" mass="8094">MSYMKSFGREVHIVPAIVDRFNMPTPTMTPELKRDLQMLKVIDKVQEEKSRTDRKPPGVGRGRTKHGGAAGD</sequence>
<keyword evidence="4" id="KW-1185">Reference proteome</keyword>
<evidence type="ECO:0000256" key="1">
    <source>
        <dbReference type="SAM" id="MobiDB-lite"/>
    </source>
</evidence>
<gene>
    <name evidence="3" type="ORF">Bca52824_009641</name>
    <name evidence="2" type="ORF">Bca52824_070237</name>
</gene>
<evidence type="ECO:0000313" key="3">
    <source>
        <dbReference type="EMBL" id="KAG2326913.1"/>
    </source>
</evidence>
<dbReference type="EMBL" id="JAAMPC010000002">
    <property type="protein sequence ID" value="KAG2326913.1"/>
    <property type="molecule type" value="Genomic_DNA"/>
</dbReference>
<comment type="caution">
    <text evidence="2">The sequence shown here is derived from an EMBL/GenBank/DDBJ whole genome shotgun (WGS) entry which is preliminary data.</text>
</comment>
<reference evidence="2 4" key="1">
    <citation type="submission" date="2020-02" db="EMBL/GenBank/DDBJ databases">
        <authorList>
            <person name="Ma Q."/>
            <person name="Huang Y."/>
            <person name="Song X."/>
            <person name="Pei D."/>
        </authorList>
    </citation>
    <scope>NUCLEOTIDE SEQUENCE [LARGE SCALE GENOMIC DNA]</scope>
    <source>
        <strain evidence="2">Sxm20200214</strain>
        <tissue evidence="2">Leaf</tissue>
    </source>
</reference>
<proteinExistence type="predicted"/>
<evidence type="ECO:0000313" key="4">
    <source>
        <dbReference type="Proteomes" id="UP000886595"/>
    </source>
</evidence>
<organism evidence="2 4">
    <name type="scientific">Brassica carinata</name>
    <name type="common">Ethiopian mustard</name>
    <name type="synonym">Abyssinian cabbage</name>
    <dbReference type="NCBI Taxonomy" id="52824"/>
    <lineage>
        <taxon>Eukaryota</taxon>
        <taxon>Viridiplantae</taxon>
        <taxon>Streptophyta</taxon>
        <taxon>Embryophyta</taxon>
        <taxon>Tracheophyta</taxon>
        <taxon>Spermatophyta</taxon>
        <taxon>Magnoliopsida</taxon>
        <taxon>eudicotyledons</taxon>
        <taxon>Gunneridae</taxon>
        <taxon>Pentapetalae</taxon>
        <taxon>rosids</taxon>
        <taxon>malvids</taxon>
        <taxon>Brassicales</taxon>
        <taxon>Brassicaceae</taxon>
        <taxon>Brassiceae</taxon>
        <taxon>Brassica</taxon>
    </lineage>
</organism>
<dbReference type="EMBL" id="JAAMPC010000014">
    <property type="protein sequence ID" value="KAG2263158.1"/>
    <property type="molecule type" value="Genomic_DNA"/>
</dbReference>
<name>A0A8X7Q545_BRACI</name>
<evidence type="ECO:0000313" key="2">
    <source>
        <dbReference type="EMBL" id="KAG2263158.1"/>
    </source>
</evidence>
<accession>A0A8X7Q545</accession>
<feature type="compositionally biased region" description="Basic and acidic residues" evidence="1">
    <location>
        <begin position="44"/>
        <end position="56"/>
    </location>
</feature>